<keyword evidence="1" id="KW-1133">Transmembrane helix</keyword>
<keyword evidence="3" id="KW-1185">Reference proteome</keyword>
<feature type="transmembrane region" description="Helical" evidence="1">
    <location>
        <begin position="42"/>
        <end position="67"/>
    </location>
</feature>
<evidence type="ECO:0000313" key="2">
    <source>
        <dbReference type="EMBL" id="ADO72825.1"/>
    </source>
</evidence>
<dbReference type="AlphaFoldDB" id="E3FGW6"/>
<evidence type="ECO:0000313" key="3">
    <source>
        <dbReference type="Proteomes" id="UP000001351"/>
    </source>
</evidence>
<keyword evidence="1" id="KW-0472">Membrane</keyword>
<accession>E3FGW6</accession>
<dbReference type="OrthoDB" id="9902544at2"/>
<dbReference type="EMBL" id="CP002271">
    <property type="protein sequence ID" value="ADO72825.1"/>
    <property type="molecule type" value="Genomic_DNA"/>
</dbReference>
<sequence>MTPLTGDLFFLFLTIGIVLAVRGIMFYGSVDSQPPEKQRAQVFKGVALVAVGLSTVFAPALGFVHFLRSHM</sequence>
<dbReference type="HOGENOM" id="CLU_2738118_0_0_7"/>
<name>E3FGW6_STIAD</name>
<protein>
    <submittedName>
        <fullName evidence="2">Uncharacterized protein</fullName>
    </submittedName>
</protein>
<reference evidence="2 3" key="1">
    <citation type="journal article" date="2011" name="Mol. Biol. Evol.">
        <title>Comparative genomic analysis of fruiting body formation in Myxococcales.</title>
        <authorList>
            <person name="Huntley S."/>
            <person name="Hamann N."/>
            <person name="Wegener-Feldbrugge S."/>
            <person name="Treuner-Lange A."/>
            <person name="Kube M."/>
            <person name="Reinhardt R."/>
            <person name="Klages S."/>
            <person name="Muller R."/>
            <person name="Ronning C.M."/>
            <person name="Nierman W.C."/>
            <person name="Sogaard-Andersen L."/>
        </authorList>
    </citation>
    <scope>NUCLEOTIDE SEQUENCE [LARGE SCALE GENOMIC DNA]</scope>
    <source>
        <strain evidence="2 3">DW4/3-1</strain>
    </source>
</reference>
<dbReference type="RefSeq" id="WP_013376587.1">
    <property type="nucleotide sequence ID" value="NC_014623.1"/>
</dbReference>
<keyword evidence="1" id="KW-0812">Transmembrane</keyword>
<dbReference type="Proteomes" id="UP000001351">
    <property type="component" value="Chromosome"/>
</dbReference>
<feature type="transmembrane region" description="Helical" evidence="1">
    <location>
        <begin position="6"/>
        <end position="30"/>
    </location>
</feature>
<organism evidence="2 3">
    <name type="scientific">Stigmatella aurantiaca (strain DW4/3-1)</name>
    <dbReference type="NCBI Taxonomy" id="378806"/>
    <lineage>
        <taxon>Bacteria</taxon>
        <taxon>Pseudomonadati</taxon>
        <taxon>Myxococcota</taxon>
        <taxon>Myxococcia</taxon>
        <taxon>Myxococcales</taxon>
        <taxon>Cystobacterineae</taxon>
        <taxon>Archangiaceae</taxon>
        <taxon>Stigmatella</taxon>
    </lineage>
</organism>
<gene>
    <name evidence="2" type="ordered locus">STAUR_5053</name>
</gene>
<dbReference type="KEGG" id="sur:STAUR_5053"/>
<evidence type="ECO:0000256" key="1">
    <source>
        <dbReference type="SAM" id="Phobius"/>
    </source>
</evidence>
<proteinExistence type="predicted"/>